<dbReference type="SUPFAM" id="SSF55856">
    <property type="entry name" value="Cytochrome b5-like heme/steroid binding domain"/>
    <property type="match status" value="1"/>
</dbReference>
<dbReference type="EMBL" id="JAACJK010000057">
    <property type="protein sequence ID" value="KAF5337416.1"/>
    <property type="molecule type" value="Genomic_DNA"/>
</dbReference>
<comment type="caution">
    <text evidence="19">The sequence shown here is derived from an EMBL/GenBank/DDBJ whole genome shotgun (WGS) entry which is preliminary data.</text>
</comment>
<dbReference type="InterPro" id="IPR036400">
    <property type="entry name" value="Cyt_B5-like_heme/steroid_sf"/>
</dbReference>
<keyword evidence="15 17" id="KW-0472">Membrane</keyword>
<comment type="subcellular location">
    <subcellularLocation>
        <location evidence="1">Membrane</location>
        <topology evidence="1">Multi-pass membrane protein</topology>
    </subcellularLocation>
</comment>
<evidence type="ECO:0000256" key="10">
    <source>
        <dbReference type="ARBA" id="ARBA00022919"/>
    </source>
</evidence>
<dbReference type="Proteomes" id="UP000541558">
    <property type="component" value="Unassembled WGS sequence"/>
</dbReference>
<accession>A0A8H5C952</accession>
<feature type="transmembrane region" description="Helical" evidence="17">
    <location>
        <begin position="395"/>
        <end position="415"/>
    </location>
</feature>
<feature type="transmembrane region" description="Helical" evidence="17">
    <location>
        <begin position="292"/>
        <end position="311"/>
    </location>
</feature>
<dbReference type="AlphaFoldDB" id="A0A8H5C952"/>
<keyword evidence="10" id="KW-0746">Sphingolipid metabolism</keyword>
<keyword evidence="11 17" id="KW-1133">Transmembrane helix</keyword>
<dbReference type="Pfam" id="PF00487">
    <property type="entry name" value="FA_desaturase"/>
    <property type="match status" value="1"/>
</dbReference>
<evidence type="ECO:0000259" key="18">
    <source>
        <dbReference type="PROSITE" id="PS50255"/>
    </source>
</evidence>
<dbReference type="InterPro" id="IPR005804">
    <property type="entry name" value="FA_desaturase_dom"/>
</dbReference>
<gene>
    <name evidence="19" type="ORF">D9611_003148</name>
</gene>
<evidence type="ECO:0000313" key="19">
    <source>
        <dbReference type="EMBL" id="KAF5337416.1"/>
    </source>
</evidence>
<reference evidence="19 20" key="1">
    <citation type="journal article" date="2020" name="ISME J.">
        <title>Uncovering the hidden diversity of litter-decomposition mechanisms in mushroom-forming fungi.</title>
        <authorList>
            <person name="Floudas D."/>
            <person name="Bentzer J."/>
            <person name="Ahren D."/>
            <person name="Johansson T."/>
            <person name="Persson P."/>
            <person name="Tunlid A."/>
        </authorList>
    </citation>
    <scope>NUCLEOTIDE SEQUENCE [LARGE SCALE GENOMIC DNA]</scope>
    <source>
        <strain evidence="19 20">CBS 175.51</strain>
    </source>
</reference>
<keyword evidence="9" id="KW-0479">Metal-binding</keyword>
<comment type="pathway">
    <text evidence="3">Sphingolipid metabolism.</text>
</comment>
<feature type="region of interest" description="Disordered" evidence="16">
    <location>
        <begin position="141"/>
        <end position="163"/>
    </location>
</feature>
<keyword evidence="14" id="KW-0443">Lipid metabolism</keyword>
<keyword evidence="13" id="KW-0408">Iron</keyword>
<evidence type="ECO:0000256" key="7">
    <source>
        <dbReference type="ARBA" id="ARBA00022617"/>
    </source>
</evidence>
<dbReference type="InterPro" id="IPR012171">
    <property type="entry name" value="Fatty_acid_desaturase"/>
</dbReference>
<proteinExistence type="inferred from homology"/>
<evidence type="ECO:0000256" key="17">
    <source>
        <dbReference type="SAM" id="Phobius"/>
    </source>
</evidence>
<evidence type="ECO:0000313" key="20">
    <source>
        <dbReference type="Proteomes" id="UP000541558"/>
    </source>
</evidence>
<feature type="transmembrane region" description="Helical" evidence="17">
    <location>
        <begin position="252"/>
        <end position="271"/>
    </location>
</feature>
<feature type="transmembrane region" description="Helical" evidence="17">
    <location>
        <begin position="372"/>
        <end position="389"/>
    </location>
</feature>
<dbReference type="Pfam" id="PF00173">
    <property type="entry name" value="Cyt-b5"/>
    <property type="match status" value="1"/>
</dbReference>
<evidence type="ECO:0000256" key="9">
    <source>
        <dbReference type="ARBA" id="ARBA00022723"/>
    </source>
</evidence>
<evidence type="ECO:0000256" key="11">
    <source>
        <dbReference type="ARBA" id="ARBA00022989"/>
    </source>
</evidence>
<comment type="pathway">
    <text evidence="2">Lipid metabolism; sphingolipid metabolism.</text>
</comment>
<dbReference type="PROSITE" id="PS50255">
    <property type="entry name" value="CYTOCHROME_B5_2"/>
    <property type="match status" value="1"/>
</dbReference>
<keyword evidence="7" id="KW-0349">Heme</keyword>
<evidence type="ECO:0000256" key="14">
    <source>
        <dbReference type="ARBA" id="ARBA00023098"/>
    </source>
</evidence>
<name>A0A8H5C952_9AGAR</name>
<evidence type="ECO:0000256" key="12">
    <source>
        <dbReference type="ARBA" id="ARBA00023002"/>
    </source>
</evidence>
<dbReference type="PANTHER" id="PTHR19353">
    <property type="entry name" value="FATTY ACID DESATURASE 2"/>
    <property type="match status" value="1"/>
</dbReference>
<sequence>MTSKQQVWTRDAVRDRILDGETLIVYRESLLRIPDKWLEAHPGGNLSLLHFIGRDATDEIEAYHQDNTLSLIPRYSIGRVVNTLDEPWIPLVPPIMAGWVRRKGPGGKTYWHRESIEQRSAVNTEASPSSQILLVPNDASPLSEKLPSGPTAETLEPPPATLSPKAQARLSQAYRDLHQRITEAGLYDTPYLTGYGPELVRWSMLAATSAYAYSHGWFKTSAMFLGLFWHQLVFTAHDLGHMGVTHDWTTDRIISIVIADYIGGLSIGWWVQNHNVHHIVTNHPSHDPDIEHIPFFAISTAFFGSLWSSYYKRTMAFDWAARFFISMQHKLFYVIMAFARFNLYANSYTYLYQKAFDTRRARGGAWAWRLEVLGILFFWTWFGYVLYGTGSWQNALAYIMVSHVVTSPLHVQIVLSHFSMSTSDLGPTESFPHRQMRTTSDVICPESIGFIHGGLHLQVTHHLFPRLPRHNLKKASFLVKEFAEQNGLKYSEFGFVDGNKDVISVLRNVAEQVKIVGMVAQSEVVEAVEKSVPDQKES</sequence>
<dbReference type="InterPro" id="IPR001199">
    <property type="entry name" value="Cyt_B5-like_heme/steroid-bd"/>
</dbReference>
<keyword evidence="12" id="KW-0560">Oxidoreductase</keyword>
<evidence type="ECO:0000256" key="15">
    <source>
        <dbReference type="ARBA" id="ARBA00023136"/>
    </source>
</evidence>
<evidence type="ECO:0000256" key="4">
    <source>
        <dbReference type="ARBA" id="ARBA00009295"/>
    </source>
</evidence>
<dbReference type="GO" id="GO:0016717">
    <property type="term" value="F:oxidoreductase activity, acting on paired donors, with oxidation of a pair of donors resulting in the reduction of molecular oxygen to two molecules of water"/>
    <property type="evidence" value="ECO:0007669"/>
    <property type="project" value="TreeGrafter"/>
</dbReference>
<dbReference type="CDD" id="cd03506">
    <property type="entry name" value="Delta6-FADS-like"/>
    <property type="match status" value="1"/>
</dbReference>
<dbReference type="GO" id="GO:0046872">
    <property type="term" value="F:metal ion binding"/>
    <property type="evidence" value="ECO:0007669"/>
    <property type="project" value="UniProtKB-KW"/>
</dbReference>
<dbReference type="Gene3D" id="3.10.120.10">
    <property type="entry name" value="Cytochrome b5-like heme/steroid binding domain"/>
    <property type="match status" value="1"/>
</dbReference>
<protein>
    <recommendedName>
        <fullName evidence="6">Delta 8-(E)-sphingolipid desaturase</fullName>
        <ecNumber evidence="5">1.14.19.18</ecNumber>
    </recommendedName>
</protein>
<evidence type="ECO:0000256" key="8">
    <source>
        <dbReference type="ARBA" id="ARBA00022692"/>
    </source>
</evidence>
<evidence type="ECO:0000256" key="3">
    <source>
        <dbReference type="ARBA" id="ARBA00004991"/>
    </source>
</evidence>
<feature type="domain" description="Cytochrome b5 heme-binding" evidence="18">
    <location>
        <begin position="5"/>
        <end position="81"/>
    </location>
</feature>
<organism evidence="19 20">
    <name type="scientific">Ephemerocybe angulata</name>
    <dbReference type="NCBI Taxonomy" id="980116"/>
    <lineage>
        <taxon>Eukaryota</taxon>
        <taxon>Fungi</taxon>
        <taxon>Dikarya</taxon>
        <taxon>Basidiomycota</taxon>
        <taxon>Agaricomycotina</taxon>
        <taxon>Agaricomycetes</taxon>
        <taxon>Agaricomycetidae</taxon>
        <taxon>Agaricales</taxon>
        <taxon>Agaricineae</taxon>
        <taxon>Psathyrellaceae</taxon>
        <taxon>Ephemerocybe</taxon>
    </lineage>
</organism>
<keyword evidence="8 17" id="KW-0812">Transmembrane</keyword>
<dbReference type="OrthoDB" id="260091at2759"/>
<evidence type="ECO:0000256" key="16">
    <source>
        <dbReference type="SAM" id="MobiDB-lite"/>
    </source>
</evidence>
<evidence type="ECO:0000256" key="6">
    <source>
        <dbReference type="ARBA" id="ARBA00016939"/>
    </source>
</evidence>
<evidence type="ECO:0000256" key="5">
    <source>
        <dbReference type="ARBA" id="ARBA00012019"/>
    </source>
</evidence>
<dbReference type="EC" id="1.14.19.18" evidence="5"/>
<dbReference type="PIRSF" id="PIRSF015921">
    <property type="entry name" value="FA_sphinglp_des"/>
    <property type="match status" value="1"/>
</dbReference>
<dbReference type="PANTHER" id="PTHR19353:SF30">
    <property type="entry name" value="DELTA 8-(E)-SPHINGOLIPID DESATURASE"/>
    <property type="match status" value="1"/>
</dbReference>
<evidence type="ECO:0000256" key="2">
    <source>
        <dbReference type="ARBA" id="ARBA00004760"/>
    </source>
</evidence>
<feature type="transmembrane region" description="Helical" evidence="17">
    <location>
        <begin position="331"/>
        <end position="351"/>
    </location>
</feature>
<dbReference type="SMART" id="SM01117">
    <property type="entry name" value="Cyt-b5"/>
    <property type="match status" value="1"/>
</dbReference>
<dbReference type="GO" id="GO:0006665">
    <property type="term" value="P:sphingolipid metabolic process"/>
    <property type="evidence" value="ECO:0007669"/>
    <property type="project" value="UniProtKB-UniPathway"/>
</dbReference>
<evidence type="ECO:0000256" key="13">
    <source>
        <dbReference type="ARBA" id="ARBA00023004"/>
    </source>
</evidence>
<comment type="similarity">
    <text evidence="4">Belongs to the fatty acid desaturase type 1 family.</text>
</comment>
<dbReference type="GO" id="GO:0016020">
    <property type="term" value="C:membrane"/>
    <property type="evidence" value="ECO:0007669"/>
    <property type="project" value="UniProtKB-SubCell"/>
</dbReference>
<evidence type="ECO:0000256" key="1">
    <source>
        <dbReference type="ARBA" id="ARBA00004141"/>
    </source>
</evidence>
<keyword evidence="20" id="KW-1185">Reference proteome</keyword>
<dbReference type="UniPathway" id="UPA00222"/>